<dbReference type="EMBL" id="JBHULV010000025">
    <property type="protein sequence ID" value="MFD2731729.1"/>
    <property type="molecule type" value="Genomic_DNA"/>
</dbReference>
<dbReference type="SUPFAM" id="SSF53686">
    <property type="entry name" value="Tryptophan synthase beta subunit-like PLP-dependent enzymes"/>
    <property type="match status" value="1"/>
</dbReference>
<dbReference type="RefSeq" id="WP_379042094.1">
    <property type="nucleotide sequence ID" value="NZ_JBHSKW010000019.1"/>
</dbReference>
<dbReference type="Proteomes" id="UP001597546">
    <property type="component" value="Unassembled WGS sequence"/>
</dbReference>
<gene>
    <name evidence="5" type="ORF">ACFSSE_08415</name>
</gene>
<dbReference type="InterPro" id="IPR036052">
    <property type="entry name" value="TrpB-like_PALP_sf"/>
</dbReference>
<dbReference type="PIRSF" id="PIRSF006278">
    <property type="entry name" value="ACCD_DCysDesulf"/>
    <property type="match status" value="1"/>
</dbReference>
<accession>A0ABW5TS74</accession>
<feature type="domain" description="Tryptophan synthase beta chain-like PALP" evidence="4">
    <location>
        <begin position="20"/>
        <end position="282"/>
    </location>
</feature>
<protein>
    <submittedName>
        <fullName evidence="5">1-aminocyclopropane-1-carboxylate deaminase/D-cysteine desulfhydrase</fullName>
    </submittedName>
</protein>
<reference evidence="6" key="1">
    <citation type="journal article" date="2019" name="Int. J. Syst. Evol. Microbiol.">
        <title>The Global Catalogue of Microorganisms (GCM) 10K type strain sequencing project: providing services to taxonomists for standard genome sequencing and annotation.</title>
        <authorList>
            <consortium name="The Broad Institute Genomics Platform"/>
            <consortium name="The Broad Institute Genome Sequencing Center for Infectious Disease"/>
            <person name="Wu L."/>
            <person name="Ma J."/>
        </authorList>
    </citation>
    <scope>NUCLEOTIDE SEQUENCE [LARGE SCALE GENOMIC DNA]</scope>
    <source>
        <strain evidence="6">KCTC 42456</strain>
    </source>
</reference>
<organism evidence="5 6">
    <name type="scientific">Pedobacter alpinus</name>
    <dbReference type="NCBI Taxonomy" id="1590643"/>
    <lineage>
        <taxon>Bacteria</taxon>
        <taxon>Pseudomonadati</taxon>
        <taxon>Bacteroidota</taxon>
        <taxon>Sphingobacteriia</taxon>
        <taxon>Sphingobacteriales</taxon>
        <taxon>Sphingobacteriaceae</taxon>
        <taxon>Pedobacter</taxon>
    </lineage>
</organism>
<evidence type="ECO:0000313" key="5">
    <source>
        <dbReference type="EMBL" id="MFD2731729.1"/>
    </source>
</evidence>
<evidence type="ECO:0000256" key="1">
    <source>
        <dbReference type="ARBA" id="ARBA00001933"/>
    </source>
</evidence>
<comment type="similarity">
    <text evidence="2">Belongs to the ACC deaminase/D-cysteine desulfhydrase family.</text>
</comment>
<dbReference type="Pfam" id="PF00291">
    <property type="entry name" value="PALP"/>
    <property type="match status" value="1"/>
</dbReference>
<dbReference type="PANTHER" id="PTHR43780">
    <property type="entry name" value="1-AMINOCYCLOPROPANE-1-CARBOXYLATE DEAMINASE-RELATED"/>
    <property type="match status" value="1"/>
</dbReference>
<name>A0ABW5TS74_9SPHI</name>
<comment type="cofactor">
    <cofactor evidence="1">
        <name>pyridoxal 5'-phosphate</name>
        <dbReference type="ChEBI" id="CHEBI:597326"/>
    </cofactor>
</comment>
<evidence type="ECO:0000256" key="2">
    <source>
        <dbReference type="ARBA" id="ARBA00008639"/>
    </source>
</evidence>
<dbReference type="InterPro" id="IPR001926">
    <property type="entry name" value="TrpB-like_PALP"/>
</dbReference>
<proteinExistence type="inferred from homology"/>
<comment type="caution">
    <text evidence="5">The sequence shown here is derived from an EMBL/GenBank/DDBJ whole genome shotgun (WGS) entry which is preliminary data.</text>
</comment>
<evidence type="ECO:0000313" key="6">
    <source>
        <dbReference type="Proteomes" id="UP001597546"/>
    </source>
</evidence>
<evidence type="ECO:0000259" key="4">
    <source>
        <dbReference type="Pfam" id="PF00291"/>
    </source>
</evidence>
<dbReference type="InterPro" id="IPR027278">
    <property type="entry name" value="ACCD_DCysDesulf"/>
</dbReference>
<keyword evidence="6" id="KW-1185">Reference proteome</keyword>
<dbReference type="PANTHER" id="PTHR43780:SF2">
    <property type="entry name" value="1-AMINOCYCLOPROPANE-1-CARBOXYLATE DEAMINASE-RELATED"/>
    <property type="match status" value="1"/>
</dbReference>
<evidence type="ECO:0000256" key="3">
    <source>
        <dbReference type="ARBA" id="ARBA00022898"/>
    </source>
</evidence>
<dbReference type="Gene3D" id="3.40.50.1100">
    <property type="match status" value="2"/>
</dbReference>
<sequence>MIDLKFYSPEEEVIYEPINKYNVQLYLKRDDLIHPFISGNKWRKLKYNLIKAKNENKKHLVTFGGAYSNHLLATAAAGAKFKFKTTAFVRGDLVENPVLDFCKIFGMELFFVSREDYKDKDKLFNQKFKHSTDFYLINEGGYGMEAELGCREIISELETNYDYIFCAAGTGATAAGLINGKNLYNIMAEINIIATLKGADFLKTEINTLLTGNYEYNLHTNYHFGGYAKTKDDLIGFTKNFIQKTGILIDPVYTAKTLFAIQDLAAQNYFKPFAKILMIHTGGLFGLLGMPEKFR</sequence>
<keyword evidence="3" id="KW-0663">Pyridoxal phosphate</keyword>